<dbReference type="EMBL" id="FJUY01000011">
    <property type="protein sequence ID" value="CZT21325.1"/>
    <property type="molecule type" value="Genomic_DNA"/>
</dbReference>
<evidence type="ECO:0000256" key="1">
    <source>
        <dbReference type="SAM" id="MobiDB-lite"/>
    </source>
</evidence>
<dbReference type="GeneID" id="35602308"/>
<reference evidence="2 3" key="1">
    <citation type="submission" date="2016-03" db="EMBL/GenBank/DDBJ databases">
        <authorList>
            <person name="Ploux O."/>
        </authorList>
    </citation>
    <scope>NUCLEOTIDE SEQUENCE [LARGE SCALE GENOMIC DNA]</scope>
    <source>
        <strain evidence="2 3">URUG2</strain>
    </source>
</reference>
<organism evidence="2 3">
    <name type="scientific">Ramularia collo-cygni</name>
    <dbReference type="NCBI Taxonomy" id="112498"/>
    <lineage>
        <taxon>Eukaryota</taxon>
        <taxon>Fungi</taxon>
        <taxon>Dikarya</taxon>
        <taxon>Ascomycota</taxon>
        <taxon>Pezizomycotina</taxon>
        <taxon>Dothideomycetes</taxon>
        <taxon>Dothideomycetidae</taxon>
        <taxon>Mycosphaerellales</taxon>
        <taxon>Mycosphaerellaceae</taxon>
        <taxon>Ramularia</taxon>
    </lineage>
</organism>
<gene>
    <name evidence="2" type="ORF">RCC_07189</name>
</gene>
<dbReference type="Proteomes" id="UP000225277">
    <property type="component" value="Unassembled WGS sequence"/>
</dbReference>
<accession>A0A2D3V3Q4</accession>
<feature type="compositionally biased region" description="Pro residues" evidence="1">
    <location>
        <begin position="71"/>
        <end position="82"/>
    </location>
</feature>
<dbReference type="RefSeq" id="XP_023628214.1">
    <property type="nucleotide sequence ID" value="XM_023772446.1"/>
</dbReference>
<keyword evidence="3" id="KW-1185">Reference proteome</keyword>
<evidence type="ECO:0000313" key="2">
    <source>
        <dbReference type="EMBL" id="CZT21325.1"/>
    </source>
</evidence>
<evidence type="ECO:0000313" key="3">
    <source>
        <dbReference type="Proteomes" id="UP000225277"/>
    </source>
</evidence>
<feature type="region of interest" description="Disordered" evidence="1">
    <location>
        <begin position="67"/>
        <end position="89"/>
    </location>
</feature>
<sequence>MISSLTPATLVALHPPLLRTIVKTGVCKRFWAQYVAQGLPNMKAPSPVMLTMSGCVTMPESCCLERNNAPPAHPSPLPPFPSAVPGLVS</sequence>
<proteinExistence type="predicted"/>
<name>A0A2D3V3Q4_9PEZI</name>
<protein>
    <submittedName>
        <fullName evidence="2">Uncharacterized protein</fullName>
    </submittedName>
</protein>
<dbReference type="AlphaFoldDB" id="A0A2D3V3Q4"/>